<feature type="region of interest" description="Disordered" evidence="1">
    <location>
        <begin position="11"/>
        <end position="34"/>
    </location>
</feature>
<reference evidence="4" key="1">
    <citation type="journal article" date="2013" name="Nature">
        <title>Pan genome of the phytoplankton Emiliania underpins its global distribution.</title>
        <authorList>
            <person name="Read B.A."/>
            <person name="Kegel J."/>
            <person name="Klute M.J."/>
            <person name="Kuo A."/>
            <person name="Lefebvre S.C."/>
            <person name="Maumus F."/>
            <person name="Mayer C."/>
            <person name="Miller J."/>
            <person name="Monier A."/>
            <person name="Salamov A."/>
            <person name="Young J."/>
            <person name="Aguilar M."/>
            <person name="Claverie J.M."/>
            <person name="Frickenhaus S."/>
            <person name="Gonzalez K."/>
            <person name="Herman E.K."/>
            <person name="Lin Y.C."/>
            <person name="Napier J."/>
            <person name="Ogata H."/>
            <person name="Sarno A.F."/>
            <person name="Shmutz J."/>
            <person name="Schroeder D."/>
            <person name="de Vargas C."/>
            <person name="Verret F."/>
            <person name="von Dassow P."/>
            <person name="Valentin K."/>
            <person name="Van de Peer Y."/>
            <person name="Wheeler G."/>
            <person name="Dacks J.B."/>
            <person name="Delwiche C.F."/>
            <person name="Dyhrman S.T."/>
            <person name="Glockner G."/>
            <person name="John U."/>
            <person name="Richards T."/>
            <person name="Worden A.Z."/>
            <person name="Zhang X."/>
            <person name="Grigoriev I.V."/>
            <person name="Allen A.E."/>
            <person name="Bidle K."/>
            <person name="Borodovsky M."/>
            <person name="Bowler C."/>
            <person name="Brownlee C."/>
            <person name="Cock J.M."/>
            <person name="Elias M."/>
            <person name="Gladyshev V.N."/>
            <person name="Groth M."/>
            <person name="Guda C."/>
            <person name="Hadaegh A."/>
            <person name="Iglesias-Rodriguez M.D."/>
            <person name="Jenkins J."/>
            <person name="Jones B.M."/>
            <person name="Lawson T."/>
            <person name="Leese F."/>
            <person name="Lindquist E."/>
            <person name="Lobanov A."/>
            <person name="Lomsadze A."/>
            <person name="Malik S.B."/>
            <person name="Marsh M.E."/>
            <person name="Mackinder L."/>
            <person name="Mock T."/>
            <person name="Mueller-Roeber B."/>
            <person name="Pagarete A."/>
            <person name="Parker M."/>
            <person name="Probert I."/>
            <person name="Quesneville H."/>
            <person name="Raines C."/>
            <person name="Rensing S.A."/>
            <person name="Riano-Pachon D.M."/>
            <person name="Richier S."/>
            <person name="Rokitta S."/>
            <person name="Shiraiwa Y."/>
            <person name="Soanes D.M."/>
            <person name="van der Giezen M."/>
            <person name="Wahlund T.M."/>
            <person name="Williams B."/>
            <person name="Wilson W."/>
            <person name="Wolfe G."/>
            <person name="Wurch L.L."/>
        </authorList>
    </citation>
    <scope>NUCLEOTIDE SEQUENCE</scope>
</reference>
<dbReference type="PaxDb" id="2903-EOD35634"/>
<keyword evidence="2" id="KW-1133">Transmembrane helix</keyword>
<dbReference type="AlphaFoldDB" id="A0A0D3KIP9"/>
<feature type="transmembrane region" description="Helical" evidence="2">
    <location>
        <begin position="442"/>
        <end position="466"/>
    </location>
</feature>
<dbReference type="EnsemblProtists" id="EOD35634">
    <property type="protein sequence ID" value="EOD35634"/>
    <property type="gene ID" value="EMIHUDRAFT_455303"/>
</dbReference>
<keyword evidence="2" id="KW-0812">Transmembrane</keyword>
<dbReference type="KEGG" id="ehx:EMIHUDRAFT_455303"/>
<feature type="transmembrane region" description="Helical" evidence="2">
    <location>
        <begin position="311"/>
        <end position="332"/>
    </location>
</feature>
<dbReference type="SUPFAM" id="SSF56399">
    <property type="entry name" value="ADP-ribosylation"/>
    <property type="match status" value="1"/>
</dbReference>
<sequence length="933" mass="100498">MWAALFAHALPSPPPSPSLPPWSPSPPAPPPLPQKLKEAITMCVAVNRTQVGATASQLSQSSSIDTSDLREILADNIGSGSEAFPPFVLITSTDGCKVDLSLSADDSRVSRLGEVSTDDLVKTAPGTELVDQTKLVATDDTVQVVSVTLVDFVDHAPGQSLLHRLCDVLIDGFCRGYTGNDLAECRQFLGPAVCYPSKGDGGYLKINLYDLGRNTGVSLVAVRVVDDDWRVSSPWRSVDVVWMLLWLLPIWATVLFLPALAMRRACSRPSTVLLELERALNTIEVEKKQRRFLEAEVRVAVRHTRWIARTLVLLAILLLPWLPAWVVIPVALPLSRSNLNFAAWVKSRPSRYFWLAFGAVSGLVYGAWLLASWGLTYGGVNQHLNLVGDISDSVKKMWFVSECDQLIGSKEGVESIGGYVYPTKGKVCSTFLRAVQPENAPYIAWVLFAQGCVSLLLSAVSLALLLRAAGRKAIPGGCKAVKAIKAIPGGSQFAAAFRCGAPSVDGLLTSNAEGASDRFAGSAKELVTGQPEEAATGLYGIIGHEEAYLREKMATGTAAIIEEAEALDDPEVLENLRYILDASAGSSATSFHNGWRRDRAPDGSRLGGRQGMVLADFVALPVARRAKLEEAHVVALRLYSTAAFRALNGPMRNLKMSHCRKGEDGSPLPLEPPQLAAPHPQPVTMAFIYEALKRMRAVAAATSVDLAGQELEEQGLKTLAVAGELSLSTLRQARSELAGCEEGLALPIQEEGGDEESSVIEEGRATVRESLVSGVGADEKKGGERWAEEVDGDGAHAADGGWLRAAVRALGCARPAKQEEGRILWRGMGDLRAPPRFLSMGGTEFACCSTTSRLEVAARYASAAGKQRALLFRLKSSTFMNMGVDISEFSAFPHEKEYLYPPLTYMHPTGVTHTLVRDGVTFDVVEVEPSFPS</sequence>
<dbReference type="Proteomes" id="UP000013827">
    <property type="component" value="Unassembled WGS sequence"/>
</dbReference>
<evidence type="ECO:0000256" key="2">
    <source>
        <dbReference type="SAM" id="Phobius"/>
    </source>
</evidence>
<evidence type="ECO:0000313" key="3">
    <source>
        <dbReference type="EnsemblProtists" id="EOD35634"/>
    </source>
</evidence>
<dbReference type="GeneID" id="17280905"/>
<keyword evidence="2" id="KW-0472">Membrane</keyword>
<dbReference type="HOGENOM" id="CLU_015399_0_0_1"/>
<proteinExistence type="predicted"/>
<evidence type="ECO:0008006" key="5">
    <source>
        <dbReference type="Google" id="ProtNLM"/>
    </source>
</evidence>
<dbReference type="Gene3D" id="3.90.176.10">
    <property type="entry name" value="Toxin ADP-ribosyltransferase, Chain A, domain 1"/>
    <property type="match status" value="1"/>
</dbReference>
<feature type="transmembrane region" description="Helical" evidence="2">
    <location>
        <begin position="240"/>
        <end position="261"/>
    </location>
</feature>
<protein>
    <recommendedName>
        <fullName evidence="5">Mono(ADP-ribosyl)transferase</fullName>
    </recommendedName>
</protein>
<name>A0A0D3KIP9_EMIH1</name>
<feature type="transmembrane region" description="Helical" evidence="2">
    <location>
        <begin position="352"/>
        <end position="375"/>
    </location>
</feature>
<evidence type="ECO:0000256" key="1">
    <source>
        <dbReference type="SAM" id="MobiDB-lite"/>
    </source>
</evidence>
<keyword evidence="4" id="KW-1185">Reference proteome</keyword>
<accession>A0A0D3KIP9</accession>
<organism evidence="3 4">
    <name type="scientific">Emiliania huxleyi (strain CCMP1516)</name>
    <dbReference type="NCBI Taxonomy" id="280463"/>
    <lineage>
        <taxon>Eukaryota</taxon>
        <taxon>Haptista</taxon>
        <taxon>Haptophyta</taxon>
        <taxon>Prymnesiophyceae</taxon>
        <taxon>Isochrysidales</taxon>
        <taxon>Noelaerhabdaceae</taxon>
        <taxon>Emiliania</taxon>
    </lineage>
</organism>
<feature type="compositionally biased region" description="Pro residues" evidence="1">
    <location>
        <begin position="11"/>
        <end position="33"/>
    </location>
</feature>
<evidence type="ECO:0000313" key="4">
    <source>
        <dbReference type="Proteomes" id="UP000013827"/>
    </source>
</evidence>
<dbReference type="RefSeq" id="XP_005788063.1">
    <property type="nucleotide sequence ID" value="XM_005788006.1"/>
</dbReference>
<reference evidence="3" key="2">
    <citation type="submission" date="2024-10" db="UniProtKB">
        <authorList>
            <consortium name="EnsemblProtists"/>
        </authorList>
    </citation>
    <scope>IDENTIFICATION</scope>
</reference>